<proteinExistence type="predicted"/>
<evidence type="ECO:0000313" key="1">
    <source>
        <dbReference type="Proteomes" id="UP000887565"/>
    </source>
</evidence>
<evidence type="ECO:0000313" key="2">
    <source>
        <dbReference type="WBParaSite" id="nRc.2.0.1.t30498-RA"/>
    </source>
</evidence>
<organism evidence="1 2">
    <name type="scientific">Romanomermis culicivorax</name>
    <name type="common">Nematode worm</name>
    <dbReference type="NCBI Taxonomy" id="13658"/>
    <lineage>
        <taxon>Eukaryota</taxon>
        <taxon>Metazoa</taxon>
        <taxon>Ecdysozoa</taxon>
        <taxon>Nematoda</taxon>
        <taxon>Enoplea</taxon>
        <taxon>Dorylaimia</taxon>
        <taxon>Mermithida</taxon>
        <taxon>Mermithoidea</taxon>
        <taxon>Mermithidae</taxon>
        <taxon>Romanomermis</taxon>
    </lineage>
</organism>
<reference evidence="2" key="1">
    <citation type="submission" date="2022-11" db="UniProtKB">
        <authorList>
            <consortium name="WormBaseParasite"/>
        </authorList>
    </citation>
    <scope>IDENTIFICATION</scope>
</reference>
<sequence length="74" mass="8785">MLGEHAQGKNDYRKFFDMCRFHLRFPICAVTNYADFQRRQSYMRTMHLRRLSPITSSVPLLQVSCYSKVTGHLE</sequence>
<name>A0A915JWP1_ROMCU</name>
<dbReference type="Proteomes" id="UP000887565">
    <property type="component" value="Unplaced"/>
</dbReference>
<keyword evidence="1" id="KW-1185">Reference proteome</keyword>
<accession>A0A915JWP1</accession>
<dbReference type="AlphaFoldDB" id="A0A915JWP1"/>
<protein>
    <submittedName>
        <fullName evidence="2">Uncharacterized protein</fullName>
    </submittedName>
</protein>
<dbReference type="WBParaSite" id="nRc.2.0.1.t30498-RA">
    <property type="protein sequence ID" value="nRc.2.0.1.t30498-RA"/>
    <property type="gene ID" value="nRc.2.0.1.g30498"/>
</dbReference>